<name>A0A0A9BRY0_ARUDO</name>
<proteinExistence type="predicted"/>
<dbReference type="AlphaFoldDB" id="A0A0A9BRY0"/>
<dbReference type="EMBL" id="GBRH01232977">
    <property type="protein sequence ID" value="JAD64918.1"/>
    <property type="molecule type" value="Transcribed_RNA"/>
</dbReference>
<evidence type="ECO:0000313" key="1">
    <source>
        <dbReference type="EMBL" id="JAD64918.1"/>
    </source>
</evidence>
<protein>
    <submittedName>
        <fullName evidence="1">Uncharacterized protein</fullName>
    </submittedName>
</protein>
<accession>A0A0A9BRY0</accession>
<organism evidence="1">
    <name type="scientific">Arundo donax</name>
    <name type="common">Giant reed</name>
    <name type="synonym">Donax arundinaceus</name>
    <dbReference type="NCBI Taxonomy" id="35708"/>
    <lineage>
        <taxon>Eukaryota</taxon>
        <taxon>Viridiplantae</taxon>
        <taxon>Streptophyta</taxon>
        <taxon>Embryophyta</taxon>
        <taxon>Tracheophyta</taxon>
        <taxon>Spermatophyta</taxon>
        <taxon>Magnoliopsida</taxon>
        <taxon>Liliopsida</taxon>
        <taxon>Poales</taxon>
        <taxon>Poaceae</taxon>
        <taxon>PACMAD clade</taxon>
        <taxon>Arundinoideae</taxon>
        <taxon>Arundineae</taxon>
        <taxon>Arundo</taxon>
    </lineage>
</organism>
<reference evidence="1" key="1">
    <citation type="submission" date="2014-09" db="EMBL/GenBank/DDBJ databases">
        <authorList>
            <person name="Magalhaes I.L.F."/>
            <person name="Oliveira U."/>
            <person name="Santos F.R."/>
            <person name="Vidigal T.H.D.A."/>
            <person name="Brescovit A.D."/>
            <person name="Santos A.J."/>
        </authorList>
    </citation>
    <scope>NUCLEOTIDE SEQUENCE</scope>
    <source>
        <tissue evidence="1">Shoot tissue taken approximately 20 cm above the soil surface</tissue>
    </source>
</reference>
<reference evidence="1" key="2">
    <citation type="journal article" date="2015" name="Data Brief">
        <title>Shoot transcriptome of the giant reed, Arundo donax.</title>
        <authorList>
            <person name="Barrero R.A."/>
            <person name="Guerrero F.D."/>
            <person name="Moolhuijzen P."/>
            <person name="Goolsby J.A."/>
            <person name="Tidwell J."/>
            <person name="Bellgard S.E."/>
            <person name="Bellgard M.I."/>
        </authorList>
    </citation>
    <scope>NUCLEOTIDE SEQUENCE</scope>
    <source>
        <tissue evidence="1">Shoot tissue taken approximately 20 cm above the soil surface</tissue>
    </source>
</reference>
<sequence length="62" mass="7093">MEQSCSSPLLPCIWAEVDAIIYRHCRVLQRWPETLVPVDFLALAHVFNTFSAVGYQHCDTVD</sequence>